<dbReference type="RefSeq" id="WP_160918574.1">
    <property type="nucleotide sequence ID" value="NZ_WMEY01000002.1"/>
</dbReference>
<dbReference type="EMBL" id="WMEY01000002">
    <property type="protein sequence ID" value="MYL62774.1"/>
    <property type="molecule type" value="Genomic_DNA"/>
</dbReference>
<sequence length="154" mass="18054">MAFWRKKNENSKVDHPTLIEASLHEIRQAVGKFAEKKRDGISLKVLVKDNNELDASLLVSHLGGIPSKPFYMSRETFELFEEQHRHIPFWIDTVQRAVDTYIHSEKEAPVIEGDPFRKISFFKLEKKALLTERPPLDFYYTEQEGMVSHRKPEK</sequence>
<name>A0A845EW64_9BACL</name>
<protein>
    <submittedName>
        <fullName evidence="1">DUF3939 domain-containing protein</fullName>
    </submittedName>
</protein>
<accession>A0A845EW64</accession>
<gene>
    <name evidence="1" type="ORF">GLW07_05315</name>
</gene>
<dbReference type="InterPro" id="IPR025071">
    <property type="entry name" value="DUF3939"/>
</dbReference>
<dbReference type="Proteomes" id="UP000447833">
    <property type="component" value="Unassembled WGS sequence"/>
</dbReference>
<comment type="caution">
    <text evidence="1">The sequence shown here is derived from an EMBL/GenBank/DDBJ whole genome shotgun (WGS) entry which is preliminary data.</text>
</comment>
<dbReference type="Pfam" id="PF13075">
    <property type="entry name" value="DUF3939"/>
    <property type="match status" value="1"/>
</dbReference>
<proteinExistence type="predicted"/>
<organism evidence="1 2">
    <name type="scientific">Guptibacillus hwajinpoensis</name>
    <dbReference type="NCBI Taxonomy" id="208199"/>
    <lineage>
        <taxon>Bacteria</taxon>
        <taxon>Bacillati</taxon>
        <taxon>Bacillota</taxon>
        <taxon>Bacilli</taxon>
        <taxon>Bacillales</taxon>
        <taxon>Guptibacillaceae</taxon>
        <taxon>Guptibacillus</taxon>
    </lineage>
</organism>
<evidence type="ECO:0000313" key="1">
    <source>
        <dbReference type="EMBL" id="MYL62774.1"/>
    </source>
</evidence>
<reference evidence="1 2" key="1">
    <citation type="submission" date="2019-11" db="EMBL/GenBank/DDBJ databases">
        <title>Genome sequences of 17 halophilic strains isolated from different environments.</title>
        <authorList>
            <person name="Furrow R.E."/>
        </authorList>
    </citation>
    <scope>NUCLEOTIDE SEQUENCE [LARGE SCALE GENOMIC DNA]</scope>
    <source>
        <strain evidence="1 2">22506_14_FS</strain>
    </source>
</reference>
<dbReference type="AlphaFoldDB" id="A0A845EW64"/>
<evidence type="ECO:0000313" key="2">
    <source>
        <dbReference type="Proteomes" id="UP000447833"/>
    </source>
</evidence>